<dbReference type="CDD" id="cd06295">
    <property type="entry name" value="PBP1_CelR"/>
    <property type="match status" value="1"/>
</dbReference>
<reference evidence="5 6" key="1">
    <citation type="submission" date="2013-08" db="EMBL/GenBank/DDBJ databases">
        <title>Genomic analysis of Lysobacter defluvii.</title>
        <authorList>
            <person name="Wang Q."/>
            <person name="Wang G."/>
        </authorList>
    </citation>
    <scope>NUCLEOTIDE SEQUENCE [LARGE SCALE GENOMIC DNA]</scope>
    <source>
        <strain evidence="5 6">IMMIB APB-9</strain>
    </source>
</reference>
<dbReference type="STRING" id="1385515.GCA_000423325_01492"/>
<dbReference type="CDD" id="cd01392">
    <property type="entry name" value="HTH_LacI"/>
    <property type="match status" value="1"/>
</dbReference>
<dbReference type="AlphaFoldDB" id="A0A0A0MBJ7"/>
<dbReference type="InterPro" id="IPR000843">
    <property type="entry name" value="HTH_LacI"/>
</dbReference>
<dbReference type="eggNOG" id="COG1609">
    <property type="taxonomic scope" value="Bacteria"/>
</dbReference>
<dbReference type="Pfam" id="PF00356">
    <property type="entry name" value="LacI"/>
    <property type="match status" value="1"/>
</dbReference>
<keyword evidence="6" id="KW-1185">Reference proteome</keyword>
<evidence type="ECO:0000313" key="5">
    <source>
        <dbReference type="EMBL" id="KGO98846.1"/>
    </source>
</evidence>
<dbReference type="InterPro" id="IPR010982">
    <property type="entry name" value="Lambda_DNA-bd_dom_sf"/>
</dbReference>
<dbReference type="PANTHER" id="PTHR30146:SF120">
    <property type="entry name" value="ALANINE RACEMASE"/>
    <property type="match status" value="1"/>
</dbReference>
<sequence length="350" mass="37715">MDRGSDGGKRGRVTSIDIAHLAGVSQATVSRVLRGEPRVSQATRDKVMAAVQELRYTVDSRASNLRLQRTGTLALLLFEDPTDDDSHINPFFLSMLGSITRACARAGQDLLVSFQQLSDDWHADYADSRKADGLILLGYGDYLAYRCKLEKLVAQGTRFVRWGAVLPDQPGLSIGCDNFQGGRLVGGHLVRLGRRRVAFLGDASQRFPEFHDRHRGCAAALTEAGLSLDPQLQVDAHSSEESGHAAAVELIRRGRRFDALFAASDLIAVGALRALAEHGLRVPQDVAVAGFDDIPAARFSHPPLTTVAQDTASAGAMLVDTVMHQVRGEPAGSVMLPATLRVRQSSDPSA</sequence>
<dbReference type="SMART" id="SM00354">
    <property type="entry name" value="HTH_LACI"/>
    <property type="match status" value="1"/>
</dbReference>
<dbReference type="Proteomes" id="UP000030003">
    <property type="component" value="Unassembled WGS sequence"/>
</dbReference>
<name>A0A0A0MBJ7_9GAMM</name>
<dbReference type="PROSITE" id="PS50932">
    <property type="entry name" value="HTH_LACI_2"/>
    <property type="match status" value="1"/>
</dbReference>
<dbReference type="Gene3D" id="3.40.50.2300">
    <property type="match status" value="2"/>
</dbReference>
<protein>
    <submittedName>
        <fullName evidence="5">Transcriptional regulator</fullName>
    </submittedName>
</protein>
<evidence type="ECO:0000256" key="2">
    <source>
        <dbReference type="ARBA" id="ARBA00023125"/>
    </source>
</evidence>
<keyword evidence="2" id="KW-0238">DNA-binding</keyword>
<gene>
    <name evidence="5" type="ORF">N791_06270</name>
</gene>
<evidence type="ECO:0000259" key="4">
    <source>
        <dbReference type="PROSITE" id="PS50932"/>
    </source>
</evidence>
<organism evidence="5 6">
    <name type="scientific">Lysobacter defluvii IMMIB APB-9 = DSM 18482</name>
    <dbReference type="NCBI Taxonomy" id="1385515"/>
    <lineage>
        <taxon>Bacteria</taxon>
        <taxon>Pseudomonadati</taxon>
        <taxon>Pseudomonadota</taxon>
        <taxon>Gammaproteobacteria</taxon>
        <taxon>Lysobacterales</taxon>
        <taxon>Lysobacteraceae</taxon>
        <taxon>Novilysobacter</taxon>
    </lineage>
</organism>
<dbReference type="GO" id="GO:0000976">
    <property type="term" value="F:transcription cis-regulatory region binding"/>
    <property type="evidence" value="ECO:0007669"/>
    <property type="project" value="TreeGrafter"/>
</dbReference>
<dbReference type="InterPro" id="IPR046335">
    <property type="entry name" value="LacI/GalR-like_sensor"/>
</dbReference>
<feature type="domain" description="HTH lacI-type" evidence="4">
    <location>
        <begin position="13"/>
        <end position="67"/>
    </location>
</feature>
<dbReference type="SUPFAM" id="SSF47413">
    <property type="entry name" value="lambda repressor-like DNA-binding domains"/>
    <property type="match status" value="1"/>
</dbReference>
<proteinExistence type="predicted"/>
<dbReference type="EMBL" id="AVBH01000045">
    <property type="protein sequence ID" value="KGO98846.1"/>
    <property type="molecule type" value="Genomic_DNA"/>
</dbReference>
<evidence type="ECO:0000256" key="3">
    <source>
        <dbReference type="ARBA" id="ARBA00023163"/>
    </source>
</evidence>
<keyword evidence="1" id="KW-0805">Transcription regulation</keyword>
<evidence type="ECO:0000313" key="6">
    <source>
        <dbReference type="Proteomes" id="UP000030003"/>
    </source>
</evidence>
<dbReference type="RefSeq" id="WP_027069857.1">
    <property type="nucleotide sequence ID" value="NZ_AUHT01000007.1"/>
</dbReference>
<keyword evidence="3" id="KW-0804">Transcription</keyword>
<comment type="caution">
    <text evidence="5">The sequence shown here is derived from an EMBL/GenBank/DDBJ whole genome shotgun (WGS) entry which is preliminary data.</text>
</comment>
<dbReference type="Gene3D" id="1.10.260.40">
    <property type="entry name" value="lambda repressor-like DNA-binding domains"/>
    <property type="match status" value="1"/>
</dbReference>
<dbReference type="Pfam" id="PF13377">
    <property type="entry name" value="Peripla_BP_3"/>
    <property type="match status" value="1"/>
</dbReference>
<dbReference type="PANTHER" id="PTHR30146">
    <property type="entry name" value="LACI-RELATED TRANSCRIPTIONAL REPRESSOR"/>
    <property type="match status" value="1"/>
</dbReference>
<dbReference type="OrthoDB" id="5681588at2"/>
<accession>A0A0A0MBJ7</accession>
<evidence type="ECO:0000256" key="1">
    <source>
        <dbReference type="ARBA" id="ARBA00023015"/>
    </source>
</evidence>
<dbReference type="InterPro" id="IPR028082">
    <property type="entry name" value="Peripla_BP_I"/>
</dbReference>
<dbReference type="SUPFAM" id="SSF53822">
    <property type="entry name" value="Periplasmic binding protein-like I"/>
    <property type="match status" value="1"/>
</dbReference>
<dbReference type="GO" id="GO:0003700">
    <property type="term" value="F:DNA-binding transcription factor activity"/>
    <property type="evidence" value="ECO:0007669"/>
    <property type="project" value="TreeGrafter"/>
</dbReference>